<feature type="domain" description="Protein kinase" evidence="3">
    <location>
        <begin position="37"/>
        <end position="316"/>
    </location>
</feature>
<name>A0A0B7FZ98_THACB</name>
<keyword evidence="5" id="KW-0808">Transferase</keyword>
<evidence type="ECO:0000259" key="4">
    <source>
        <dbReference type="PROSITE" id="PS50157"/>
    </source>
</evidence>
<gene>
    <name evidence="5" type="ORF">RSOLAG1IB_10121</name>
</gene>
<evidence type="ECO:0000313" key="5">
    <source>
        <dbReference type="EMBL" id="CEL61558.1"/>
    </source>
</evidence>
<dbReference type="PROSITE" id="PS00028">
    <property type="entry name" value="ZINC_FINGER_C2H2_1"/>
    <property type="match status" value="1"/>
</dbReference>
<dbReference type="EMBL" id="LN679158">
    <property type="protein sequence ID" value="CEL61558.1"/>
    <property type="molecule type" value="Genomic_DNA"/>
</dbReference>
<accession>A0A0B7FZ98</accession>
<keyword evidence="1" id="KW-0479">Metal-binding</keyword>
<dbReference type="Gene3D" id="3.30.160.60">
    <property type="entry name" value="Classic Zinc Finger"/>
    <property type="match status" value="1"/>
</dbReference>
<dbReference type="PANTHER" id="PTHR44329">
    <property type="entry name" value="SERINE/THREONINE-PROTEIN KINASE TNNI3K-RELATED"/>
    <property type="match status" value="1"/>
</dbReference>
<dbReference type="PROSITE" id="PS50011">
    <property type="entry name" value="PROTEIN_KINASE_DOM"/>
    <property type="match status" value="1"/>
</dbReference>
<proteinExistence type="predicted"/>
<feature type="domain" description="C2H2-type" evidence="4">
    <location>
        <begin position="464"/>
        <end position="492"/>
    </location>
</feature>
<dbReference type="InterPro" id="IPR013087">
    <property type="entry name" value="Znf_C2H2_type"/>
</dbReference>
<evidence type="ECO:0000259" key="3">
    <source>
        <dbReference type="PROSITE" id="PS50011"/>
    </source>
</evidence>
<dbReference type="SUPFAM" id="SSF57667">
    <property type="entry name" value="beta-beta-alpha zinc fingers"/>
    <property type="match status" value="1"/>
</dbReference>
<sequence>MNPISTPTSVTMSVNQTLALLSDQGCRDITSQLDESNTTILPTLTGGQANIHKGKLNDGTDVAVKIIRMTVPSNPSRKERKKLKRVALELCTWTRCSHPNILELTGMAIFHDNLAMISPWISNGSLDWFLSQNPEIDRYAMCAQVAEAVAYMHMNQIVHGDIKCGSFLVSHDQVAKLKDCGSLTLKRVYTLKFEDTTERGESSLRWAAPELIALSDKEKAKTNLETDIYALGMTFLEIMSGKVPYHHIESDFAVMNCITNHKFPERPEGCMAIGNQQADPLWLLMKETWTTKPKRRPKANAVRDMINQIKNYSPPLRDRSSPDEGLIVGTDAPNFSSSTPRTNNQESVAPHSENRDGRLTSRDVDQLAASFEGLGISQLTHSSQDHPSGAAQPLITWFEVPRGGRRLNKTEADQLVADFKAGPGKNTKEARCSLCYHEGKVKDWNTRPANLRRHLYAHFEIKCYGCLVCDAQFTTRDQAVVHARDHHTVDKSRESAKTYVYPLFPEQKE</sequence>
<evidence type="ECO:0000313" key="6">
    <source>
        <dbReference type="Proteomes" id="UP000059188"/>
    </source>
</evidence>
<keyword evidence="5" id="KW-0418">Kinase</keyword>
<dbReference type="InterPro" id="IPR000719">
    <property type="entry name" value="Prot_kinase_dom"/>
</dbReference>
<keyword evidence="1" id="KW-0863">Zinc-finger</keyword>
<dbReference type="GO" id="GO:0005524">
    <property type="term" value="F:ATP binding"/>
    <property type="evidence" value="ECO:0007669"/>
    <property type="project" value="InterPro"/>
</dbReference>
<dbReference type="STRING" id="1108050.A0A0B7FZ98"/>
<keyword evidence="1" id="KW-0862">Zinc</keyword>
<keyword evidence="6" id="KW-1185">Reference proteome</keyword>
<dbReference type="AlphaFoldDB" id="A0A0B7FZ98"/>
<dbReference type="Pfam" id="PF07714">
    <property type="entry name" value="PK_Tyr_Ser-Thr"/>
    <property type="match status" value="1"/>
</dbReference>
<dbReference type="Proteomes" id="UP000059188">
    <property type="component" value="Unassembled WGS sequence"/>
</dbReference>
<feature type="compositionally biased region" description="Polar residues" evidence="2">
    <location>
        <begin position="333"/>
        <end position="347"/>
    </location>
</feature>
<dbReference type="GO" id="GO:0004674">
    <property type="term" value="F:protein serine/threonine kinase activity"/>
    <property type="evidence" value="ECO:0007669"/>
    <property type="project" value="TreeGrafter"/>
</dbReference>
<dbReference type="PANTHER" id="PTHR44329:SF214">
    <property type="entry name" value="PROTEIN KINASE DOMAIN-CONTAINING PROTEIN"/>
    <property type="match status" value="1"/>
</dbReference>
<dbReference type="InterPro" id="IPR001245">
    <property type="entry name" value="Ser-Thr/Tyr_kinase_cat_dom"/>
</dbReference>
<reference evidence="5 6" key="1">
    <citation type="submission" date="2014-11" db="EMBL/GenBank/DDBJ databases">
        <authorList>
            <person name="Wibberg Daniel"/>
        </authorList>
    </citation>
    <scope>NUCLEOTIDE SEQUENCE [LARGE SCALE GENOMIC DNA]</scope>
    <source>
        <strain evidence="5">Rhizoctonia solani AG1-IB 7/3/14</strain>
    </source>
</reference>
<dbReference type="InterPro" id="IPR051681">
    <property type="entry name" value="Ser/Thr_Kinases-Pseudokinases"/>
</dbReference>
<protein>
    <submittedName>
        <fullName evidence="5">Tyrosine-protein kinase FRK</fullName>
    </submittedName>
</protein>
<organism evidence="5 6">
    <name type="scientific">Thanatephorus cucumeris (strain AG1-IB / isolate 7/3/14)</name>
    <name type="common">Lettuce bottom rot fungus</name>
    <name type="synonym">Rhizoctonia solani</name>
    <dbReference type="NCBI Taxonomy" id="1108050"/>
    <lineage>
        <taxon>Eukaryota</taxon>
        <taxon>Fungi</taxon>
        <taxon>Dikarya</taxon>
        <taxon>Basidiomycota</taxon>
        <taxon>Agaricomycotina</taxon>
        <taxon>Agaricomycetes</taxon>
        <taxon>Cantharellales</taxon>
        <taxon>Ceratobasidiaceae</taxon>
        <taxon>Rhizoctonia</taxon>
        <taxon>Rhizoctonia solani AG-1</taxon>
    </lineage>
</organism>
<evidence type="ECO:0000256" key="1">
    <source>
        <dbReference type="PROSITE-ProRule" id="PRU00042"/>
    </source>
</evidence>
<dbReference type="Gene3D" id="1.10.510.10">
    <property type="entry name" value="Transferase(Phosphotransferase) domain 1"/>
    <property type="match status" value="1"/>
</dbReference>
<dbReference type="InterPro" id="IPR036236">
    <property type="entry name" value="Znf_C2H2_sf"/>
</dbReference>
<dbReference type="PROSITE" id="PS50157">
    <property type="entry name" value="ZINC_FINGER_C2H2_2"/>
    <property type="match status" value="1"/>
</dbReference>
<feature type="region of interest" description="Disordered" evidence="2">
    <location>
        <begin position="310"/>
        <end position="360"/>
    </location>
</feature>
<dbReference type="InterPro" id="IPR011009">
    <property type="entry name" value="Kinase-like_dom_sf"/>
</dbReference>
<dbReference type="GO" id="GO:0008270">
    <property type="term" value="F:zinc ion binding"/>
    <property type="evidence" value="ECO:0007669"/>
    <property type="project" value="UniProtKB-KW"/>
</dbReference>
<dbReference type="SUPFAM" id="SSF56112">
    <property type="entry name" value="Protein kinase-like (PK-like)"/>
    <property type="match status" value="1"/>
</dbReference>
<evidence type="ECO:0000256" key="2">
    <source>
        <dbReference type="SAM" id="MobiDB-lite"/>
    </source>
</evidence>